<dbReference type="InterPro" id="IPR019734">
    <property type="entry name" value="TPR_rpt"/>
</dbReference>
<evidence type="ECO:0000256" key="2">
    <source>
        <dbReference type="ARBA" id="ARBA00022803"/>
    </source>
</evidence>
<dbReference type="PROSITE" id="PS50005">
    <property type="entry name" value="TPR"/>
    <property type="match status" value="4"/>
</dbReference>
<proteinExistence type="predicted"/>
<dbReference type="OrthoDB" id="19588at2759"/>
<name>A0A814JNB9_ADIRI</name>
<keyword evidence="6" id="KW-1185">Reference proteome</keyword>
<evidence type="ECO:0000313" key="6">
    <source>
        <dbReference type="Proteomes" id="UP000663828"/>
    </source>
</evidence>
<keyword evidence="1" id="KW-0677">Repeat</keyword>
<dbReference type="EMBL" id="CAJNOR010002646">
    <property type="protein sequence ID" value="CAF1322769.1"/>
    <property type="molecule type" value="Genomic_DNA"/>
</dbReference>
<dbReference type="AlphaFoldDB" id="A0A814JNB9"/>
<dbReference type="Pfam" id="PF13176">
    <property type="entry name" value="TPR_7"/>
    <property type="match status" value="1"/>
</dbReference>
<dbReference type="SUPFAM" id="SSF81901">
    <property type="entry name" value="HCP-like"/>
    <property type="match status" value="1"/>
</dbReference>
<feature type="repeat" description="TPR" evidence="3">
    <location>
        <begin position="609"/>
        <end position="642"/>
    </location>
</feature>
<organism evidence="4 7">
    <name type="scientific">Adineta ricciae</name>
    <name type="common">Rotifer</name>
    <dbReference type="NCBI Taxonomy" id="249248"/>
    <lineage>
        <taxon>Eukaryota</taxon>
        <taxon>Metazoa</taxon>
        <taxon>Spiralia</taxon>
        <taxon>Gnathifera</taxon>
        <taxon>Rotifera</taxon>
        <taxon>Eurotatoria</taxon>
        <taxon>Bdelloidea</taxon>
        <taxon>Adinetida</taxon>
        <taxon>Adinetidae</taxon>
        <taxon>Adineta</taxon>
    </lineage>
</organism>
<reference evidence="4" key="1">
    <citation type="submission" date="2021-02" db="EMBL/GenBank/DDBJ databases">
        <authorList>
            <person name="Nowell W R."/>
        </authorList>
    </citation>
    <scope>NUCLEOTIDE SEQUENCE</scope>
</reference>
<dbReference type="PANTHER" id="PTHR45641">
    <property type="entry name" value="TETRATRICOPEPTIDE REPEAT PROTEIN (AFU_ORTHOLOGUE AFUA_6G03870)"/>
    <property type="match status" value="1"/>
</dbReference>
<gene>
    <name evidence="4" type="ORF">EDS130_LOCUS16850</name>
    <name evidence="5" type="ORF">XAT740_LOCUS30004</name>
</gene>
<dbReference type="Gene3D" id="1.25.40.10">
    <property type="entry name" value="Tetratricopeptide repeat domain"/>
    <property type="match status" value="2"/>
</dbReference>
<dbReference type="PROSITE" id="PS50293">
    <property type="entry name" value="TPR_REGION"/>
    <property type="match status" value="1"/>
</dbReference>
<dbReference type="Pfam" id="PF13424">
    <property type="entry name" value="TPR_12"/>
    <property type="match status" value="3"/>
</dbReference>
<dbReference type="InterPro" id="IPR011990">
    <property type="entry name" value="TPR-like_helical_dom_sf"/>
</dbReference>
<dbReference type="EMBL" id="CAJNOJ010000074">
    <property type="protein sequence ID" value="CAF1039512.1"/>
    <property type="molecule type" value="Genomic_DNA"/>
</dbReference>
<comment type="caution">
    <text evidence="4">The sequence shown here is derived from an EMBL/GenBank/DDBJ whole genome shotgun (WGS) entry which is preliminary data.</text>
</comment>
<dbReference type="Proteomes" id="UP000663828">
    <property type="component" value="Unassembled WGS sequence"/>
</dbReference>
<evidence type="ECO:0000256" key="1">
    <source>
        <dbReference type="ARBA" id="ARBA00022737"/>
    </source>
</evidence>
<protein>
    <submittedName>
        <fullName evidence="4">Uncharacterized protein</fullName>
    </submittedName>
</protein>
<dbReference type="Proteomes" id="UP000663852">
    <property type="component" value="Unassembled WGS sequence"/>
</dbReference>
<evidence type="ECO:0000313" key="4">
    <source>
        <dbReference type="EMBL" id="CAF1039512.1"/>
    </source>
</evidence>
<feature type="repeat" description="TPR" evidence="3">
    <location>
        <begin position="651"/>
        <end position="684"/>
    </location>
</feature>
<feature type="repeat" description="TPR" evidence="3">
    <location>
        <begin position="735"/>
        <end position="768"/>
    </location>
</feature>
<evidence type="ECO:0000313" key="7">
    <source>
        <dbReference type="Proteomes" id="UP000663852"/>
    </source>
</evidence>
<dbReference type="PANTHER" id="PTHR45641:SF19">
    <property type="entry name" value="NEPHROCYSTIN-3"/>
    <property type="match status" value="1"/>
</dbReference>
<dbReference type="SUPFAM" id="SSF56399">
    <property type="entry name" value="ADP-ribosylation"/>
    <property type="match status" value="1"/>
</dbReference>
<accession>A0A814JNB9</accession>
<sequence length="822" mass="94547">MDRLKRKLSHVVHSKRRDALHKDTKTASALKDAVATIVPQRSTLRSSESCDGPVFQNFRLVWLDTSTDGLNNYMNSNVIIILRHIANNVNTFIDVKECVDFIEKIQDEHIILILSGRSMQPSMPAIHNLSQIMSILIFCENKLEHEIWVHQWLKIRGVYMDISTLIEGIRESTKECDRNSIAMSFIKPNNNWNFDDLDQLFIYNQIVKEIILSNKYKLQDIEKFLAFYRTQIVGNVAESKNLEKFQREYYDYAPVWWYTSQSCLSSMLNRALRLMEMEAIIKMSFFIENLHQQLSQLHANHYESSSFIVYHSQGMCQTTFDDLVKTRDGFVSFGDFLSATSKRHISMNYARQVATTANMLGILFAIKIDPSSLVSAVFANIRDEWCQETDEEILFSLYPIFRIDRITQIDHHSNRLWQVEMTLCDENDDQLSTLIKLVSEKTASLGTGWSRLSAFLLKQNQIDEAELVCQSALTQTSTDEEKATLNYQLGTIKFYQRDYTRAITFFETALKMRQRLRSSDHMDIATCYNEIGLSCEKTFEYSKALSSFEKAYDIYKVVLPEDAPALIEHVHNVARVCCQMEQYSKSLSYYQQALEMCKKIPSLNPSNLATAHNNIGSVYEKMNDHEKAISSFIKALAIYEKNPPEDRSDVAQCYYNIGLVYDKIHEYSVALTYYEEALKINESILSATHPKLAATYQNIGIIYFHRADYLHAGCFYEKAYNIYVQILPSTHPDLANSYMCQGAVFEQTGKYGKAFSYYQKAHDIYQTTHPGYSLELANAYNCMSSICAKMGEHAKAYRFSQCASDIEQKTSVGDRGSVVSGK</sequence>
<dbReference type="SMART" id="SM00028">
    <property type="entry name" value="TPR"/>
    <property type="match status" value="9"/>
</dbReference>
<evidence type="ECO:0000313" key="5">
    <source>
        <dbReference type="EMBL" id="CAF1322769.1"/>
    </source>
</evidence>
<feature type="repeat" description="TPR" evidence="3">
    <location>
        <begin position="483"/>
        <end position="516"/>
    </location>
</feature>
<evidence type="ECO:0000256" key="3">
    <source>
        <dbReference type="PROSITE-ProRule" id="PRU00339"/>
    </source>
</evidence>
<keyword evidence="2 3" id="KW-0802">TPR repeat</keyword>